<dbReference type="Proteomes" id="UP000661691">
    <property type="component" value="Unassembled WGS sequence"/>
</dbReference>
<protein>
    <submittedName>
        <fullName evidence="2">Barstar family protein</fullName>
    </submittedName>
</protein>
<name>A0A926RUA1_9BACL</name>
<evidence type="ECO:0000313" key="2">
    <source>
        <dbReference type="EMBL" id="MBD1372703.1"/>
    </source>
</evidence>
<gene>
    <name evidence="2" type="ORF">IC620_10080</name>
</gene>
<evidence type="ECO:0000313" key="3">
    <source>
        <dbReference type="Proteomes" id="UP000661691"/>
    </source>
</evidence>
<dbReference type="InterPro" id="IPR000468">
    <property type="entry name" value="Barstar"/>
</dbReference>
<feature type="domain" description="Barstar (barnase inhibitor)" evidence="1">
    <location>
        <begin position="39"/>
        <end position="106"/>
    </location>
</feature>
<dbReference type="RefSeq" id="WP_191142099.1">
    <property type="nucleotide sequence ID" value="NZ_JACXAH010000013.1"/>
</dbReference>
<dbReference type="AlphaFoldDB" id="A0A926RUA1"/>
<organism evidence="2 3">
    <name type="scientific">Polycladospora coralii</name>
    <dbReference type="NCBI Taxonomy" id="2771432"/>
    <lineage>
        <taxon>Bacteria</taxon>
        <taxon>Bacillati</taxon>
        <taxon>Bacillota</taxon>
        <taxon>Bacilli</taxon>
        <taxon>Bacillales</taxon>
        <taxon>Thermoactinomycetaceae</taxon>
        <taxon>Polycladospora</taxon>
    </lineage>
</organism>
<dbReference type="EMBL" id="JACXAH010000013">
    <property type="protein sequence ID" value="MBD1372703.1"/>
    <property type="molecule type" value="Genomic_DNA"/>
</dbReference>
<dbReference type="Pfam" id="PF01337">
    <property type="entry name" value="Barstar"/>
    <property type="match status" value="1"/>
</dbReference>
<sequence>MSSNLKQLSKPYFHLFVGLKNDFETYFDHFKEEHSKIQSYYIEGRRCRTTDYLLRQFSSNLKFGLHYTYTWPGFYEIMSEDLEWEDWDGFAIFITNYDLVMKDEENIEGFDFDYQNKVFTEITIEITEEWAVGRNYNPTFPTLPRSFHVIYHCEKEKKRETVARLKKYGLHEFDITYLDEITTN</sequence>
<keyword evidence="3" id="KW-1185">Reference proteome</keyword>
<comment type="caution">
    <text evidence="2">The sequence shown here is derived from an EMBL/GenBank/DDBJ whole genome shotgun (WGS) entry which is preliminary data.</text>
</comment>
<evidence type="ECO:0000259" key="1">
    <source>
        <dbReference type="Pfam" id="PF01337"/>
    </source>
</evidence>
<proteinExistence type="predicted"/>
<accession>A0A926RUA1</accession>
<reference evidence="2" key="1">
    <citation type="submission" date="2020-09" db="EMBL/GenBank/DDBJ databases">
        <title>A novel bacterium of genus Hazenella, isolated from South China Sea.</title>
        <authorList>
            <person name="Huang H."/>
            <person name="Mo K."/>
            <person name="Hu Y."/>
        </authorList>
    </citation>
    <scope>NUCLEOTIDE SEQUENCE</scope>
    <source>
        <strain evidence="2">IB182357</strain>
    </source>
</reference>